<evidence type="ECO:0000313" key="10">
    <source>
        <dbReference type="Proteomes" id="UP001320420"/>
    </source>
</evidence>
<protein>
    <recommendedName>
        <fullName evidence="1">non-specific serine/threonine protein kinase</fullName>
        <ecNumber evidence="1">2.7.11.1</ecNumber>
    </recommendedName>
</protein>
<feature type="region of interest" description="Disordered" evidence="7">
    <location>
        <begin position="144"/>
        <end position="184"/>
    </location>
</feature>
<name>A0AAN9V015_9PEZI</name>
<dbReference type="EC" id="2.7.11.1" evidence="1"/>
<dbReference type="SMART" id="SM00220">
    <property type="entry name" value="S_TKc"/>
    <property type="match status" value="1"/>
</dbReference>
<feature type="compositionally biased region" description="Basic and acidic residues" evidence="7">
    <location>
        <begin position="9"/>
        <end position="20"/>
    </location>
</feature>
<feature type="domain" description="Protein kinase" evidence="8">
    <location>
        <begin position="107"/>
        <end position="513"/>
    </location>
</feature>
<dbReference type="SUPFAM" id="SSF56112">
    <property type="entry name" value="Protein kinase-like (PK-like)"/>
    <property type="match status" value="1"/>
</dbReference>
<dbReference type="Pfam" id="PF00069">
    <property type="entry name" value="Pkinase"/>
    <property type="match status" value="1"/>
</dbReference>
<dbReference type="EMBL" id="JAKJXP020000002">
    <property type="protein sequence ID" value="KAK7757543.1"/>
    <property type="molecule type" value="Genomic_DNA"/>
</dbReference>
<evidence type="ECO:0000256" key="6">
    <source>
        <dbReference type="ARBA" id="ARBA00022840"/>
    </source>
</evidence>
<dbReference type="AlphaFoldDB" id="A0AAN9V015"/>
<dbReference type="PROSITE" id="PS50011">
    <property type="entry name" value="PROTEIN_KINASE_DOM"/>
    <property type="match status" value="1"/>
</dbReference>
<dbReference type="InterPro" id="IPR000719">
    <property type="entry name" value="Prot_kinase_dom"/>
</dbReference>
<dbReference type="InterPro" id="IPR011009">
    <property type="entry name" value="Kinase-like_dom_sf"/>
</dbReference>
<feature type="region of interest" description="Disordered" evidence="7">
    <location>
        <begin position="513"/>
        <end position="536"/>
    </location>
</feature>
<dbReference type="Gene3D" id="1.10.510.10">
    <property type="entry name" value="Transferase(Phosphotransferase) domain 1"/>
    <property type="match status" value="1"/>
</dbReference>
<feature type="compositionally biased region" description="Acidic residues" evidence="7">
    <location>
        <begin position="21"/>
        <end position="31"/>
    </location>
</feature>
<dbReference type="GO" id="GO:0005524">
    <property type="term" value="F:ATP binding"/>
    <property type="evidence" value="ECO:0007669"/>
    <property type="project" value="UniProtKB-KW"/>
</dbReference>
<feature type="region of interest" description="Disordered" evidence="7">
    <location>
        <begin position="333"/>
        <end position="354"/>
    </location>
</feature>
<feature type="compositionally biased region" description="Acidic residues" evidence="7">
    <location>
        <begin position="41"/>
        <end position="83"/>
    </location>
</feature>
<dbReference type="PANTHER" id="PTHR44167:SF23">
    <property type="entry name" value="CDC7 KINASE, ISOFORM A-RELATED"/>
    <property type="match status" value="1"/>
</dbReference>
<evidence type="ECO:0000259" key="8">
    <source>
        <dbReference type="PROSITE" id="PS50011"/>
    </source>
</evidence>
<keyword evidence="4" id="KW-0547">Nucleotide-binding</keyword>
<keyword evidence="10" id="KW-1185">Reference proteome</keyword>
<evidence type="ECO:0000256" key="4">
    <source>
        <dbReference type="ARBA" id="ARBA00022741"/>
    </source>
</evidence>
<feature type="compositionally biased region" description="Acidic residues" evidence="7">
    <location>
        <begin position="517"/>
        <end position="530"/>
    </location>
</feature>
<reference evidence="9 10" key="1">
    <citation type="submission" date="2024-02" db="EMBL/GenBank/DDBJ databases">
        <title>De novo assembly and annotation of 12 fungi associated with fruit tree decline syndrome in Ontario, Canada.</title>
        <authorList>
            <person name="Sulman M."/>
            <person name="Ellouze W."/>
            <person name="Ilyukhin E."/>
        </authorList>
    </citation>
    <scope>NUCLEOTIDE SEQUENCE [LARGE SCALE GENOMIC DNA]</scope>
    <source>
        <strain evidence="9 10">M11/M66-122</strain>
    </source>
</reference>
<organism evidence="9 10">
    <name type="scientific">Diatrype stigma</name>
    <dbReference type="NCBI Taxonomy" id="117547"/>
    <lineage>
        <taxon>Eukaryota</taxon>
        <taxon>Fungi</taxon>
        <taxon>Dikarya</taxon>
        <taxon>Ascomycota</taxon>
        <taxon>Pezizomycotina</taxon>
        <taxon>Sordariomycetes</taxon>
        <taxon>Xylariomycetidae</taxon>
        <taxon>Xylariales</taxon>
        <taxon>Diatrypaceae</taxon>
        <taxon>Diatrype</taxon>
    </lineage>
</organism>
<keyword evidence="5" id="KW-0418">Kinase</keyword>
<evidence type="ECO:0000313" key="9">
    <source>
        <dbReference type="EMBL" id="KAK7757543.1"/>
    </source>
</evidence>
<evidence type="ECO:0000256" key="1">
    <source>
        <dbReference type="ARBA" id="ARBA00012513"/>
    </source>
</evidence>
<dbReference type="GO" id="GO:0051301">
    <property type="term" value="P:cell division"/>
    <property type="evidence" value="ECO:0007669"/>
    <property type="project" value="UniProtKB-KW"/>
</dbReference>
<gene>
    <name evidence="9" type="primary">CDC7</name>
    <name evidence="9" type="ORF">SLS62_000558</name>
</gene>
<evidence type="ECO:0000256" key="3">
    <source>
        <dbReference type="ARBA" id="ARBA00022679"/>
    </source>
</evidence>
<dbReference type="Proteomes" id="UP001320420">
    <property type="component" value="Unassembled WGS sequence"/>
</dbReference>
<keyword evidence="2" id="KW-0723">Serine/threonine-protein kinase</keyword>
<keyword evidence="9" id="KW-0132">Cell division</keyword>
<comment type="caution">
    <text evidence="9">The sequence shown here is derived from an EMBL/GenBank/DDBJ whole genome shotgun (WGS) entry which is preliminary data.</text>
</comment>
<evidence type="ECO:0000256" key="2">
    <source>
        <dbReference type="ARBA" id="ARBA00022527"/>
    </source>
</evidence>
<proteinExistence type="predicted"/>
<dbReference type="PROSITE" id="PS00108">
    <property type="entry name" value="PROTEIN_KINASE_ST"/>
    <property type="match status" value="1"/>
</dbReference>
<keyword evidence="3" id="KW-0808">Transferase</keyword>
<evidence type="ECO:0000256" key="5">
    <source>
        <dbReference type="ARBA" id="ARBA00022777"/>
    </source>
</evidence>
<dbReference type="Gene3D" id="3.30.200.20">
    <property type="entry name" value="Phosphorylase Kinase, domain 1"/>
    <property type="match status" value="1"/>
</dbReference>
<feature type="compositionally biased region" description="Low complexity" evidence="7">
    <location>
        <begin position="152"/>
        <end position="170"/>
    </location>
</feature>
<dbReference type="GO" id="GO:0005634">
    <property type="term" value="C:nucleus"/>
    <property type="evidence" value="ECO:0007669"/>
    <property type="project" value="TreeGrafter"/>
</dbReference>
<dbReference type="CDD" id="cd14019">
    <property type="entry name" value="STKc_Cdc7"/>
    <property type="match status" value="1"/>
</dbReference>
<feature type="region of interest" description="Disordered" evidence="7">
    <location>
        <begin position="1"/>
        <end position="83"/>
    </location>
</feature>
<dbReference type="GO" id="GO:0004674">
    <property type="term" value="F:protein serine/threonine kinase activity"/>
    <property type="evidence" value="ECO:0007669"/>
    <property type="project" value="UniProtKB-KW"/>
</dbReference>
<evidence type="ECO:0000256" key="7">
    <source>
        <dbReference type="SAM" id="MobiDB-lite"/>
    </source>
</evidence>
<accession>A0AAN9V015</accession>
<keyword evidence="9" id="KW-0131">Cell cycle</keyword>
<dbReference type="GO" id="GO:0044773">
    <property type="term" value="P:mitotic DNA damage checkpoint signaling"/>
    <property type="evidence" value="ECO:0007669"/>
    <property type="project" value="TreeGrafter"/>
</dbReference>
<sequence length="536" mass="60137">MAAVTQRRIPKESFQIHEDGPAGDETSELDDATQSQTQRAEEEDDEGGVYDDPVADEDMEEGDNEENQDDPDEGDTESSDEDEHIDLSVREDMEKLNSTFSNFKDNYRLIKRIGEGTFSTVYKAEDIRYHHYHNQWDLDAKEHHQWTPPPLRSASRSHSSSHSGSHSSSRPTTGQQLQQTRRKPKYVAIKKIYVTSSPSRIFNELELLHDLRDSPSVCPLITAFRQSDQVVAILPYFRHQDFRKYYPQMNVADMRIYLRSLFAALAAVHAHGIIHRDIKPTNFLYDPDKKRGVLVDFGLAEREGLENKPCLCHEDAQTRRQRLKNSVAFTSAHAGPQLGYPKNDTRPSRRANRAGTRGFRAPEVLFKCTEQTTKIDVWSAGVILLTILCRRFPFFNSADDVEAMIEIATIFGSRRMKQAGQLHGCVFDTNIPTVGAAGFSFEKIMLWSTCRSDPSAAAAAAAASNSGKDGAKPPPAGQLTDDEKAAIEFLKLCMDLDPSKRISAEDALRHPFLRLEGEDEDAEGEGDAASEDVMLV</sequence>
<keyword evidence="6" id="KW-0067">ATP-binding</keyword>
<dbReference type="InterPro" id="IPR008271">
    <property type="entry name" value="Ser/Thr_kinase_AS"/>
</dbReference>
<dbReference type="PANTHER" id="PTHR44167">
    <property type="entry name" value="OVARIAN-SPECIFIC SERINE/THREONINE-PROTEIN KINASE LOK-RELATED"/>
    <property type="match status" value="1"/>
</dbReference>